<gene>
    <name evidence="1" type="ORF">DI628_03395</name>
</gene>
<evidence type="ECO:0000313" key="2">
    <source>
        <dbReference type="Proteomes" id="UP000320948"/>
    </source>
</evidence>
<evidence type="ECO:0000313" key="1">
    <source>
        <dbReference type="EMBL" id="TKW61685.1"/>
    </source>
</evidence>
<dbReference type="EMBL" id="VAFM01000001">
    <property type="protein sequence ID" value="TKW61685.1"/>
    <property type="molecule type" value="Genomic_DNA"/>
</dbReference>
<accession>A0A6N4RCE7</accession>
<proteinExistence type="predicted"/>
<sequence length="65" mass="7158">MAQKFVSGDGKTTPDKDVLLLYVSQLKANISALEGGQAKLTAYLEVMKVQLKEMEEKLRKTESGV</sequence>
<name>A0A6N4RCE7_BLAVI</name>
<reference evidence="1 2" key="1">
    <citation type="journal article" date="2017" name="Nat. Commun.">
        <title>In situ click chemistry generation of cyclooxygenase-2 inhibitors.</title>
        <authorList>
            <person name="Bhardwaj A."/>
            <person name="Kaur J."/>
            <person name="Wuest M."/>
            <person name="Wuest F."/>
        </authorList>
    </citation>
    <scope>NUCLEOTIDE SEQUENCE [LARGE SCALE GENOMIC DNA]</scope>
    <source>
        <strain evidence="1">S2_018_000_R2_106</strain>
    </source>
</reference>
<organism evidence="1 2">
    <name type="scientific">Blastochloris viridis</name>
    <name type="common">Rhodopseudomonas viridis</name>
    <dbReference type="NCBI Taxonomy" id="1079"/>
    <lineage>
        <taxon>Bacteria</taxon>
        <taxon>Pseudomonadati</taxon>
        <taxon>Pseudomonadota</taxon>
        <taxon>Alphaproteobacteria</taxon>
        <taxon>Hyphomicrobiales</taxon>
        <taxon>Blastochloridaceae</taxon>
        <taxon>Blastochloris</taxon>
    </lineage>
</organism>
<protein>
    <submittedName>
        <fullName evidence="1">Uncharacterized protein</fullName>
    </submittedName>
</protein>
<dbReference type="Proteomes" id="UP000320948">
    <property type="component" value="Unassembled WGS sequence"/>
</dbReference>
<dbReference type="AlphaFoldDB" id="A0A6N4RCE7"/>
<comment type="caution">
    <text evidence="1">The sequence shown here is derived from an EMBL/GenBank/DDBJ whole genome shotgun (WGS) entry which is preliminary data.</text>
</comment>